<dbReference type="EMBL" id="FR695874">
    <property type="protein sequence ID" value="CBX30314.1"/>
    <property type="molecule type" value="Genomic_DNA"/>
</dbReference>
<sequence length="71" mass="8136">MAEAIKVWYDKEGDYLEVLFERKAGYFKETENDAVMEKLDDTGNIIGFSISKVSALKKQKPLSIELKRHVA</sequence>
<accession>E1YI45</accession>
<name>E1YI45_9BACT</name>
<organism evidence="1">
    <name type="scientific">uncultured Desulfobacterium sp</name>
    <dbReference type="NCBI Taxonomy" id="201089"/>
    <lineage>
        <taxon>Bacteria</taxon>
        <taxon>Pseudomonadati</taxon>
        <taxon>Thermodesulfobacteriota</taxon>
        <taxon>Desulfobacteria</taxon>
        <taxon>Desulfobacterales</taxon>
        <taxon>Desulfobacteriaceae</taxon>
        <taxon>Desulfobacterium</taxon>
        <taxon>environmental samples</taxon>
    </lineage>
</organism>
<dbReference type="Pfam" id="PF10049">
    <property type="entry name" value="DUF2283"/>
    <property type="match status" value="1"/>
</dbReference>
<gene>
    <name evidence="1" type="ORF">N47_D31230</name>
</gene>
<evidence type="ECO:0000313" key="1">
    <source>
        <dbReference type="EMBL" id="CBX30314.1"/>
    </source>
</evidence>
<proteinExistence type="predicted"/>
<dbReference type="AlphaFoldDB" id="E1YI45"/>
<evidence type="ECO:0008006" key="2">
    <source>
        <dbReference type="Google" id="ProtNLM"/>
    </source>
</evidence>
<reference evidence="1" key="1">
    <citation type="journal article" date="2011" name="Environ. Microbiol.">
        <title>Genomic insights into the metabolic potential of the polycyclic aromatic hydrocarbon degrading sulfate-reducing Deltaproteobacterium N47.</title>
        <authorList>
            <person name="Bergmann F."/>
            <person name="Selesi D."/>
            <person name="Weinmaier T."/>
            <person name="Tischler P."/>
            <person name="Rattei T."/>
            <person name="Meckenstock R.U."/>
        </authorList>
    </citation>
    <scope>NUCLEOTIDE SEQUENCE</scope>
</reference>
<dbReference type="InterPro" id="IPR019270">
    <property type="entry name" value="DUF2283"/>
</dbReference>
<protein>
    <recommendedName>
        <fullName evidence="2">DUF2283 domain-containing protein</fullName>
    </recommendedName>
</protein>